<accession>A0ACC1DJ24</accession>
<reference evidence="1 2" key="1">
    <citation type="journal article" date="2021" name="Front. Genet.">
        <title>Chromosome-Level Genome Assembly Reveals Significant Gene Expansion in the Toll and IMD Signaling Pathways of Dendrolimus kikuchii.</title>
        <authorList>
            <person name="Zhou J."/>
            <person name="Wu P."/>
            <person name="Xiong Z."/>
            <person name="Liu N."/>
            <person name="Zhao N."/>
            <person name="Ji M."/>
            <person name="Qiu Y."/>
            <person name="Yang B."/>
        </authorList>
    </citation>
    <scope>NUCLEOTIDE SEQUENCE [LARGE SCALE GENOMIC DNA]</scope>
    <source>
        <strain evidence="1">Ann1</strain>
    </source>
</reference>
<keyword evidence="2" id="KW-1185">Reference proteome</keyword>
<protein>
    <submittedName>
        <fullName evidence="1">Uncharacterized protein</fullName>
    </submittedName>
</protein>
<gene>
    <name evidence="1" type="ORF">K1T71_000081</name>
</gene>
<dbReference type="Proteomes" id="UP000824533">
    <property type="component" value="Linkage Group LG01"/>
</dbReference>
<comment type="caution">
    <text evidence="1">The sequence shown here is derived from an EMBL/GenBank/DDBJ whole genome shotgun (WGS) entry which is preliminary data.</text>
</comment>
<sequence length="102" mass="11428">MPDLLQFTPHILVLHLALPAPTIVTLPKPRHLVLHSRAHLRDLTYYGPIRRKSLVLTASTMPSMAKFKAIDLLQPVNSCHRVSSCAHAGKTAHLYLFQDLTN</sequence>
<evidence type="ECO:0000313" key="1">
    <source>
        <dbReference type="EMBL" id="KAJ0183658.1"/>
    </source>
</evidence>
<organism evidence="1 2">
    <name type="scientific">Dendrolimus kikuchii</name>
    <dbReference type="NCBI Taxonomy" id="765133"/>
    <lineage>
        <taxon>Eukaryota</taxon>
        <taxon>Metazoa</taxon>
        <taxon>Ecdysozoa</taxon>
        <taxon>Arthropoda</taxon>
        <taxon>Hexapoda</taxon>
        <taxon>Insecta</taxon>
        <taxon>Pterygota</taxon>
        <taxon>Neoptera</taxon>
        <taxon>Endopterygota</taxon>
        <taxon>Lepidoptera</taxon>
        <taxon>Glossata</taxon>
        <taxon>Ditrysia</taxon>
        <taxon>Bombycoidea</taxon>
        <taxon>Lasiocampidae</taxon>
        <taxon>Dendrolimus</taxon>
    </lineage>
</organism>
<dbReference type="EMBL" id="CM034387">
    <property type="protein sequence ID" value="KAJ0183658.1"/>
    <property type="molecule type" value="Genomic_DNA"/>
</dbReference>
<name>A0ACC1DJ24_9NEOP</name>
<evidence type="ECO:0000313" key="2">
    <source>
        <dbReference type="Proteomes" id="UP000824533"/>
    </source>
</evidence>
<proteinExistence type="predicted"/>